<evidence type="ECO:0000256" key="6">
    <source>
        <dbReference type="SAM" id="SignalP"/>
    </source>
</evidence>
<feature type="domain" description="CopC" evidence="7">
    <location>
        <begin position="26"/>
        <end position="128"/>
    </location>
</feature>
<dbReference type="AlphaFoldDB" id="A0A7V8U9B9"/>
<dbReference type="Pfam" id="PF04234">
    <property type="entry name" value="CopC"/>
    <property type="match status" value="1"/>
</dbReference>
<dbReference type="RefSeq" id="WP_181267561.1">
    <property type="nucleotide sequence ID" value="NZ_BAAAGB010000001.1"/>
</dbReference>
<evidence type="ECO:0000259" key="7">
    <source>
        <dbReference type="Pfam" id="PF04234"/>
    </source>
</evidence>
<evidence type="ECO:0000313" key="8">
    <source>
        <dbReference type="EMBL" id="MBA1374933.1"/>
    </source>
</evidence>
<dbReference type="Proteomes" id="UP000589292">
    <property type="component" value="Unassembled WGS sequence"/>
</dbReference>
<feature type="signal peptide" evidence="6">
    <location>
        <begin position="1"/>
        <end position="27"/>
    </location>
</feature>
<organism evidence="8 9">
    <name type="scientific">Sphingomonas ursincola</name>
    <dbReference type="NCBI Taxonomy" id="56361"/>
    <lineage>
        <taxon>Bacteria</taxon>
        <taxon>Pseudomonadati</taxon>
        <taxon>Pseudomonadota</taxon>
        <taxon>Alphaproteobacteria</taxon>
        <taxon>Sphingomonadales</taxon>
        <taxon>Sphingomonadaceae</taxon>
        <taxon>Sphingomonas</taxon>
    </lineage>
</organism>
<dbReference type="InterPro" id="IPR047685">
    <property type="entry name" value="CopC-like"/>
</dbReference>
<comment type="subcellular location">
    <subcellularLocation>
        <location evidence="1">Periplasm</location>
    </subcellularLocation>
</comment>
<feature type="chain" id="PRO_5030751512" evidence="6">
    <location>
        <begin position="28"/>
        <end position="129"/>
    </location>
</feature>
<dbReference type="GO" id="GO:0005507">
    <property type="term" value="F:copper ion binding"/>
    <property type="evidence" value="ECO:0007669"/>
    <property type="project" value="InterPro"/>
</dbReference>
<comment type="caution">
    <text evidence="8">The sequence shown here is derived from an EMBL/GenBank/DDBJ whole genome shotgun (WGS) entry which is preliminary data.</text>
</comment>
<dbReference type="InterPro" id="IPR007348">
    <property type="entry name" value="CopC_dom"/>
</dbReference>
<evidence type="ECO:0000256" key="4">
    <source>
        <dbReference type="ARBA" id="ARBA00022764"/>
    </source>
</evidence>
<keyword evidence="9" id="KW-1185">Reference proteome</keyword>
<dbReference type="GO" id="GO:0042597">
    <property type="term" value="C:periplasmic space"/>
    <property type="evidence" value="ECO:0007669"/>
    <property type="project" value="UniProtKB-SubCell"/>
</dbReference>
<evidence type="ECO:0000256" key="3">
    <source>
        <dbReference type="ARBA" id="ARBA00022729"/>
    </source>
</evidence>
<proteinExistence type="inferred from homology"/>
<evidence type="ECO:0000256" key="2">
    <source>
        <dbReference type="ARBA" id="ARBA00010509"/>
    </source>
</evidence>
<evidence type="ECO:0000313" key="9">
    <source>
        <dbReference type="Proteomes" id="UP000589292"/>
    </source>
</evidence>
<evidence type="ECO:0000256" key="5">
    <source>
        <dbReference type="ARBA" id="ARBA00023008"/>
    </source>
</evidence>
<keyword evidence="3 6" id="KW-0732">Signal</keyword>
<name>A0A7V8U9B9_9SPHN</name>
<dbReference type="InterPro" id="IPR014755">
    <property type="entry name" value="Cu-Rt/internalin_Ig-like"/>
</dbReference>
<dbReference type="InterPro" id="IPR014756">
    <property type="entry name" value="Ig_E-set"/>
</dbReference>
<dbReference type="NCBIfam" id="NF033814">
    <property type="entry name" value="copper_CopC"/>
    <property type="match status" value="1"/>
</dbReference>
<dbReference type="Gene3D" id="2.60.40.1220">
    <property type="match status" value="1"/>
</dbReference>
<protein>
    <submittedName>
        <fullName evidence="8">Copper homeostasis periplasmic binding protein CopC</fullName>
    </submittedName>
</protein>
<dbReference type="EMBL" id="VDES01000002">
    <property type="protein sequence ID" value="MBA1374933.1"/>
    <property type="molecule type" value="Genomic_DNA"/>
</dbReference>
<evidence type="ECO:0000256" key="1">
    <source>
        <dbReference type="ARBA" id="ARBA00004418"/>
    </source>
</evidence>
<reference evidence="8 9" key="1">
    <citation type="journal article" date="1994" name="Int. J. Syst. Bacteriol.">
        <title>Phylogenetic positions of novel aerobic, bacteriochlorophyll a-containing bacteria and description of Roseococcus thiosulfatophilus gen. nov., sp. nov., Erythromicrobium ramosum gen. nov., sp. nov., and Erythrobacter litoralis sp. nov.</title>
        <authorList>
            <person name="Yurkov V."/>
            <person name="Stackebrandt E."/>
            <person name="Holmes A."/>
            <person name="Fuerst J.A."/>
            <person name="Hugenholtz P."/>
            <person name="Golecki J."/>
            <person name="Gad'on N."/>
            <person name="Gorlenko V.M."/>
            <person name="Kompantseva E.I."/>
            <person name="Drews G."/>
        </authorList>
    </citation>
    <scope>NUCLEOTIDE SEQUENCE [LARGE SCALE GENOMIC DNA]</scope>
    <source>
        <strain evidence="8 9">KR-99</strain>
    </source>
</reference>
<dbReference type="GO" id="GO:0046688">
    <property type="term" value="P:response to copper ion"/>
    <property type="evidence" value="ECO:0007669"/>
    <property type="project" value="InterPro"/>
</dbReference>
<keyword evidence="5" id="KW-0186">Copper</keyword>
<accession>A0A7V8U9B9</accession>
<sequence length="129" mass="13631">MRLGTLVTGLALACTTIAAAPAVLAHAKVVASTPADNAVVAKPKTVTLTFNEALLPPTVATSIVMTAMPGVKDHGEMTIRNFTTAWSNGNKTMTLNLRQPLRPGSYEVRWQAAGADGHRMRGKTSFTVK</sequence>
<comment type="similarity">
    <text evidence="2">Belongs to the CopC family.</text>
</comment>
<gene>
    <name evidence="8" type="primary">copC</name>
    <name evidence="8" type="ORF">FG486_11340</name>
</gene>
<keyword evidence="4" id="KW-0574">Periplasm</keyword>
<dbReference type="SUPFAM" id="SSF81296">
    <property type="entry name" value="E set domains"/>
    <property type="match status" value="1"/>
</dbReference>